<evidence type="ECO:0000313" key="3">
    <source>
        <dbReference type="EMBL" id="TMP57532.1"/>
    </source>
</evidence>
<keyword evidence="1" id="KW-1133">Transmembrane helix</keyword>
<dbReference type="EMBL" id="PNCL01000069">
    <property type="protein sequence ID" value="TMP57532.1"/>
    <property type="molecule type" value="Genomic_DNA"/>
</dbReference>
<dbReference type="OrthoDB" id="6388838at2"/>
<keyword evidence="1" id="KW-0812">Transmembrane</keyword>
<keyword evidence="4" id="KW-1185">Reference proteome</keyword>
<evidence type="ECO:0000313" key="4">
    <source>
        <dbReference type="Proteomes" id="UP000305730"/>
    </source>
</evidence>
<dbReference type="Proteomes" id="UP000307706">
    <property type="component" value="Unassembled WGS sequence"/>
</dbReference>
<organism evidence="3 5">
    <name type="scientific">Pseudoalteromonas citrea</name>
    <dbReference type="NCBI Taxonomy" id="43655"/>
    <lineage>
        <taxon>Bacteria</taxon>
        <taxon>Pseudomonadati</taxon>
        <taxon>Pseudomonadota</taxon>
        <taxon>Gammaproteobacteria</taxon>
        <taxon>Alteromonadales</taxon>
        <taxon>Pseudoalteromonadaceae</taxon>
        <taxon>Pseudoalteromonas</taxon>
    </lineage>
</organism>
<reference evidence="5" key="2">
    <citation type="submission" date="2019-06" db="EMBL/GenBank/DDBJ databases">
        <title>Co-occurence of chitin degradation, pigmentation and bioactivity in marine Pseudoalteromonas.</title>
        <authorList>
            <person name="Sonnenschein E.C."/>
            <person name="Bech P.K."/>
        </authorList>
    </citation>
    <scope>NUCLEOTIDE SEQUENCE [LARGE SCALE GENOMIC DNA]</scope>
    <source>
        <strain evidence="5">S2231</strain>
        <strain evidence="2">S2233</strain>
    </source>
</reference>
<keyword evidence="1" id="KW-0472">Membrane</keyword>
<evidence type="ECO:0000313" key="5">
    <source>
        <dbReference type="Proteomes" id="UP000307706"/>
    </source>
</evidence>
<dbReference type="AlphaFoldDB" id="A0A5S3XML5"/>
<proteinExistence type="predicted"/>
<evidence type="ECO:0000256" key="1">
    <source>
        <dbReference type="SAM" id="Phobius"/>
    </source>
</evidence>
<accession>A0A5S3XML5</accession>
<dbReference type="EMBL" id="PNCK01000095">
    <property type="protein sequence ID" value="TMP39902.1"/>
    <property type="molecule type" value="Genomic_DNA"/>
</dbReference>
<comment type="caution">
    <text evidence="3">The sequence shown here is derived from an EMBL/GenBank/DDBJ whole genome shotgun (WGS) entry which is preliminary data.</text>
</comment>
<evidence type="ECO:0000313" key="2">
    <source>
        <dbReference type="EMBL" id="TMP39902.1"/>
    </source>
</evidence>
<reference evidence="3" key="3">
    <citation type="submission" date="2019-09" db="EMBL/GenBank/DDBJ databases">
        <title>Co-occurence of chitin degradation, pigmentation and bioactivity in marine Pseudoalteromonas.</title>
        <authorList>
            <person name="Sonnenschein E.C."/>
            <person name="Bech P.K."/>
        </authorList>
    </citation>
    <scope>NUCLEOTIDE SEQUENCE</scope>
    <source>
        <strain evidence="3">S2231</strain>
        <strain evidence="4">S2233</strain>
    </source>
</reference>
<name>A0A5S3XML5_9GAMM</name>
<dbReference type="RefSeq" id="WP_138598422.1">
    <property type="nucleotide sequence ID" value="NZ_PNCK01000095.1"/>
</dbReference>
<feature type="transmembrane region" description="Helical" evidence="1">
    <location>
        <begin position="21"/>
        <end position="45"/>
    </location>
</feature>
<protein>
    <submittedName>
        <fullName evidence="3">Uncharacterized protein</fullName>
    </submittedName>
</protein>
<sequence>MKLYPYTNIKTQNLKPLLISARVLGFLSYILFFGAIILVIFGWLIDQPQTFNIGEVQATMSYPSTTGPAILAAISSLASSVCILALSGLCAAVVSCEYKYTKAVD</sequence>
<dbReference type="Proteomes" id="UP000305730">
    <property type="component" value="Unassembled WGS sequence"/>
</dbReference>
<feature type="transmembrane region" description="Helical" evidence="1">
    <location>
        <begin position="69"/>
        <end position="94"/>
    </location>
</feature>
<gene>
    <name evidence="3" type="ORF">CWB96_13435</name>
    <name evidence="2" type="ORF">CWB97_20425</name>
</gene>
<reference evidence="4 5" key="1">
    <citation type="submission" date="2017-12" db="EMBL/GenBank/DDBJ databases">
        <authorList>
            <person name="Paulsen S."/>
            <person name="Gram L.K."/>
        </authorList>
    </citation>
    <scope>NUCLEOTIDE SEQUENCE [LARGE SCALE GENOMIC DNA]</scope>
    <source>
        <strain evidence="3 5">S2231</strain>
        <strain evidence="2 4">S2233</strain>
    </source>
</reference>